<dbReference type="PANTHER" id="PTHR14005:SF0">
    <property type="entry name" value="EUKARYOTIC TRANSLATION INITIATION FACTOR 3 SUBUNIT A"/>
    <property type="match status" value="1"/>
</dbReference>
<comment type="function">
    <text evidence="6">RNA-binding component of the eukaryotic translation initiation factor 3 (eIF-3) complex, which is involved in protein synthesis of a specialized repertoire of mRNAs and, together with other initiation factors, stimulates binding of mRNA and methionyl-tRNAi to the 40S ribosome. The eIF-3 complex specifically targets and initiates translation of a subset of mRNAs involved in cell proliferation.</text>
</comment>
<dbReference type="InterPro" id="IPR000717">
    <property type="entry name" value="PCI_dom"/>
</dbReference>
<feature type="compositionally biased region" description="Basic and acidic residues" evidence="7">
    <location>
        <begin position="857"/>
        <end position="871"/>
    </location>
</feature>
<feature type="compositionally biased region" description="Basic and acidic residues" evidence="7">
    <location>
        <begin position="883"/>
        <end position="893"/>
    </location>
</feature>
<accession>A0A250XQM6</accession>
<feature type="domain" description="PCI" evidence="8">
    <location>
        <begin position="327"/>
        <end position="519"/>
    </location>
</feature>
<dbReference type="PROSITE" id="PS50250">
    <property type="entry name" value="PCI"/>
    <property type="match status" value="1"/>
</dbReference>
<dbReference type="GO" id="GO:0001732">
    <property type="term" value="P:formation of cytoplasmic translation initiation complex"/>
    <property type="evidence" value="ECO:0007669"/>
    <property type="project" value="UniProtKB-UniRule"/>
</dbReference>
<dbReference type="SUPFAM" id="SSF46785">
    <property type="entry name" value="Winged helix' DNA-binding domain"/>
    <property type="match status" value="1"/>
</dbReference>
<feature type="region of interest" description="Disordered" evidence="7">
    <location>
        <begin position="694"/>
        <end position="714"/>
    </location>
</feature>
<feature type="compositionally biased region" description="Low complexity" evidence="7">
    <location>
        <begin position="908"/>
        <end position="932"/>
    </location>
</feature>
<comment type="subcellular location">
    <subcellularLocation>
        <location evidence="1 6">Cytoplasm</location>
    </subcellularLocation>
</comment>
<keyword evidence="5 6" id="KW-0648">Protein biosynthesis</keyword>
<evidence type="ECO:0000256" key="3">
    <source>
        <dbReference type="ARBA" id="ARBA00022540"/>
    </source>
</evidence>
<evidence type="ECO:0000256" key="5">
    <source>
        <dbReference type="ARBA" id="ARBA00022917"/>
    </source>
</evidence>
<dbReference type="InterPro" id="IPR054711">
    <property type="entry name" value="eIF3a_PCI_TPR-like"/>
</dbReference>
<reference evidence="9 10" key="1">
    <citation type="submission" date="2017-08" db="EMBL/GenBank/DDBJ databases">
        <title>Acidophilic green algal genome provides insights into adaptation to an acidic environment.</title>
        <authorList>
            <person name="Hirooka S."/>
            <person name="Hirose Y."/>
            <person name="Kanesaki Y."/>
            <person name="Higuchi S."/>
            <person name="Fujiwara T."/>
            <person name="Onuma R."/>
            <person name="Era A."/>
            <person name="Ohbayashi R."/>
            <person name="Uzuka A."/>
            <person name="Nozaki H."/>
            <person name="Yoshikawa H."/>
            <person name="Miyagishima S.Y."/>
        </authorList>
    </citation>
    <scope>NUCLEOTIDE SEQUENCE [LARGE SCALE GENOMIC DNA]</scope>
    <source>
        <strain evidence="9 10">NIES-2499</strain>
    </source>
</reference>
<dbReference type="GO" id="GO:0016282">
    <property type="term" value="C:eukaryotic 43S preinitiation complex"/>
    <property type="evidence" value="ECO:0007669"/>
    <property type="project" value="UniProtKB-UniRule"/>
</dbReference>
<dbReference type="STRING" id="1157962.A0A250XQM6"/>
<dbReference type="HAMAP" id="MF_03000">
    <property type="entry name" value="eIF3a"/>
    <property type="match status" value="1"/>
</dbReference>
<dbReference type="GO" id="GO:0071541">
    <property type="term" value="C:eukaryotic translation initiation factor 3 complex, eIF3m"/>
    <property type="evidence" value="ECO:0007669"/>
    <property type="project" value="TreeGrafter"/>
</dbReference>
<proteinExistence type="inferred from homology"/>
<evidence type="ECO:0000256" key="2">
    <source>
        <dbReference type="ARBA" id="ARBA00022490"/>
    </source>
</evidence>
<dbReference type="EMBL" id="BEGY01000158">
    <property type="protein sequence ID" value="GAX85259.1"/>
    <property type="molecule type" value="Genomic_DNA"/>
</dbReference>
<protein>
    <recommendedName>
        <fullName evidence="6">Eukaryotic translation initiation factor 3 subunit A</fullName>
        <shortName evidence="6">eIF3a</shortName>
    </recommendedName>
    <alternativeName>
        <fullName evidence="6">Eukaryotic translation initiation factor 3 subunit 10</fullName>
    </alternativeName>
</protein>
<dbReference type="GO" id="GO:0071540">
    <property type="term" value="C:eukaryotic translation initiation factor 3 complex, eIF3e"/>
    <property type="evidence" value="ECO:0007669"/>
    <property type="project" value="TreeGrafter"/>
</dbReference>
<dbReference type="Pfam" id="PF01399">
    <property type="entry name" value="PCI"/>
    <property type="match status" value="1"/>
</dbReference>
<dbReference type="InterPro" id="IPR036390">
    <property type="entry name" value="WH_DNA-bd_sf"/>
</dbReference>
<dbReference type="SMART" id="SM00088">
    <property type="entry name" value="PINT"/>
    <property type="match status" value="1"/>
</dbReference>
<dbReference type="GO" id="GO:0033290">
    <property type="term" value="C:eukaryotic 48S preinitiation complex"/>
    <property type="evidence" value="ECO:0007669"/>
    <property type="project" value="UniProtKB-UniRule"/>
</dbReference>
<dbReference type="PANTHER" id="PTHR14005">
    <property type="entry name" value="EUKARYOTIC TRANSLATION INITIATION FACTOR 3, THETA SUBUNIT"/>
    <property type="match status" value="1"/>
</dbReference>
<organism evidence="9 10">
    <name type="scientific">Chlamydomonas eustigma</name>
    <dbReference type="NCBI Taxonomy" id="1157962"/>
    <lineage>
        <taxon>Eukaryota</taxon>
        <taxon>Viridiplantae</taxon>
        <taxon>Chlorophyta</taxon>
        <taxon>core chlorophytes</taxon>
        <taxon>Chlorophyceae</taxon>
        <taxon>CS clade</taxon>
        <taxon>Chlamydomonadales</taxon>
        <taxon>Chlamydomonadaceae</taxon>
        <taxon>Chlamydomonas</taxon>
    </lineage>
</organism>
<feature type="compositionally biased region" description="Basic and acidic residues" evidence="7">
    <location>
        <begin position="786"/>
        <end position="829"/>
    </location>
</feature>
<evidence type="ECO:0000256" key="1">
    <source>
        <dbReference type="ARBA" id="ARBA00004496"/>
    </source>
</evidence>
<dbReference type="GO" id="GO:0002188">
    <property type="term" value="P:translation reinitiation"/>
    <property type="evidence" value="ECO:0007669"/>
    <property type="project" value="TreeGrafter"/>
</dbReference>
<evidence type="ECO:0000256" key="6">
    <source>
        <dbReference type="HAMAP-Rule" id="MF_03000"/>
    </source>
</evidence>
<keyword evidence="10" id="KW-1185">Reference proteome</keyword>
<feature type="region of interest" description="Disordered" evidence="7">
    <location>
        <begin position="598"/>
        <end position="633"/>
    </location>
</feature>
<dbReference type="Proteomes" id="UP000232323">
    <property type="component" value="Unassembled WGS sequence"/>
</dbReference>
<dbReference type="Pfam" id="PF22591">
    <property type="entry name" value="eIF3a_PCI_TPR-like"/>
    <property type="match status" value="1"/>
</dbReference>
<dbReference type="GO" id="GO:0043614">
    <property type="term" value="C:multi-eIF complex"/>
    <property type="evidence" value="ECO:0007669"/>
    <property type="project" value="TreeGrafter"/>
</dbReference>
<dbReference type="Gene3D" id="4.10.860.10">
    <property type="entry name" value="UVR domain"/>
    <property type="match status" value="1"/>
</dbReference>
<dbReference type="GO" id="GO:0003743">
    <property type="term" value="F:translation initiation factor activity"/>
    <property type="evidence" value="ECO:0007669"/>
    <property type="project" value="UniProtKB-UniRule"/>
</dbReference>
<evidence type="ECO:0000313" key="9">
    <source>
        <dbReference type="EMBL" id="GAX85259.1"/>
    </source>
</evidence>
<dbReference type="GO" id="GO:0003729">
    <property type="term" value="F:mRNA binding"/>
    <property type="evidence" value="ECO:0007669"/>
    <property type="project" value="TreeGrafter"/>
</dbReference>
<comment type="subunit">
    <text evidence="6">Component of the eukaryotic translation initiation factor 3 (eIF-3) complex.</text>
</comment>
<evidence type="ECO:0000256" key="7">
    <source>
        <dbReference type="SAM" id="MobiDB-lite"/>
    </source>
</evidence>
<dbReference type="FunFam" id="4.10.860.10:FF:000001">
    <property type="entry name" value="Eukaryotic translation initiation factor 3 subunit A"/>
    <property type="match status" value="1"/>
</dbReference>
<dbReference type="OrthoDB" id="18884at2759"/>
<keyword evidence="4 6" id="KW-0694">RNA-binding</keyword>
<sequence>MNRGPRFGGGPAFARPENALKRADELENVGQKHAALQALHDIITSKKHKTWAKTYESIMFKHIDLTVEMKKKQYAKEALSAYRNMCQAVNISSLEEVIKYFLKKATEKAEAATSASAAAVTLDVEDLEEDASPEELMLSYVSADKGKDRTDRELVTPWFRFLWEAYRTVLEILRINPKLEALYAMTATKAFHFCLQWKRSTEFRRLCDILRQHLANQLNRYRENRESQPESLQMHLETRFEQLKVACDLELWAEAFRSVEDIQQLILLAKKHPKQQMMAMYYARLTQIFAVSENHTYHAYAWLKLFNFTKAFNKNMTPEDLRLMACSVLLATLSILPYERQDRHQDETQVEQDKERIVRMANILGFAVDSKKDYRSVLSRAALLSSTTSTHILGVVPPEIRQLYDLLTTEFNPLELCPRLGPLFEKLGEMPVTMSAASPVKEVVLNRYVDNLKQVAILRLLKQLSDVYSTLKVSSLAAMVPFATFGEIEAIIVDAVRYEYLQVRIDHRNGTLHFGGQQLESEKVKTHLSTLATRLSKAVTMIDPISASQDGGSNAGTKRMAAIQTAIEQSKEEHRLMNARKIMIEKRKEEQELLLMEQEKEEERRKAQMAREAEAAEDKRRREDAARREKERIERELEERDIEEARAMLEAQRAKRGLPTGKVGVTGFGKDGERLDKRTIMQEAMSERIKEQQEMERKLTKMAKQQDHLERARREEEVPFLEAAYKARMVEDRFVHEEAQAQFLEAHRAAWEVDVVEKKRLSIMMEEKDVFQVEEKVAELEAARAKAAEEKRREEVAERTKKAEEIAEKQRQREAEIEAKLRAEKEEALRGAPAATSRSPFVPTAMRNRGGDVGGAGKEEFRREERRDDRWGSGGGGGGSSARPEDRRDDRWSRVAQPAAAPRPEPSTPAAVSLAAPAPTATAPAAPSAASSGKFVPSRLRGK</sequence>
<dbReference type="AlphaFoldDB" id="A0A250XQM6"/>
<feature type="region of interest" description="Disordered" evidence="7">
    <location>
        <begin position="786"/>
        <end position="943"/>
    </location>
</feature>
<evidence type="ECO:0000256" key="4">
    <source>
        <dbReference type="ARBA" id="ARBA00022884"/>
    </source>
</evidence>
<evidence type="ECO:0000259" key="8">
    <source>
        <dbReference type="PROSITE" id="PS50250"/>
    </source>
</evidence>
<name>A0A250XQM6_9CHLO</name>
<gene>
    <name evidence="9" type="ORF">CEUSTIGMA_g12678.t1</name>
</gene>
<dbReference type="InterPro" id="IPR027512">
    <property type="entry name" value="EIF3A"/>
</dbReference>
<dbReference type="Gene3D" id="1.25.40.860">
    <property type="match status" value="2"/>
</dbReference>
<keyword evidence="2 6" id="KW-0963">Cytoplasm</keyword>
<evidence type="ECO:0000313" key="10">
    <source>
        <dbReference type="Proteomes" id="UP000232323"/>
    </source>
</evidence>
<comment type="caution">
    <text evidence="9">The sequence shown here is derived from an EMBL/GenBank/DDBJ whole genome shotgun (WGS) entry which is preliminary data.</text>
</comment>
<keyword evidence="3 6" id="KW-0396">Initiation factor</keyword>
<comment type="similarity">
    <text evidence="6">Belongs to the eIF-3 subunit A family.</text>
</comment>